<dbReference type="GO" id="GO:0006811">
    <property type="term" value="P:monoatomic ion transport"/>
    <property type="evidence" value="ECO:0007669"/>
    <property type="project" value="UniProtKB-KW"/>
</dbReference>
<dbReference type="GO" id="GO:0005886">
    <property type="term" value="C:plasma membrane"/>
    <property type="evidence" value="ECO:0007669"/>
    <property type="project" value="UniProtKB-SubCell"/>
</dbReference>
<feature type="transmembrane region" description="Helical" evidence="14">
    <location>
        <begin position="421"/>
        <end position="441"/>
    </location>
</feature>
<accession>A0A8T0F8L3</accession>
<evidence type="ECO:0000256" key="15">
    <source>
        <dbReference type="SAM" id="SignalP"/>
    </source>
</evidence>
<feature type="transmembrane region" description="Helical" evidence="14">
    <location>
        <begin position="306"/>
        <end position="330"/>
    </location>
</feature>
<dbReference type="PANTHER" id="PTHR12064:SF94">
    <property type="entry name" value="UNEXTENDED PROTEIN"/>
    <property type="match status" value="1"/>
</dbReference>
<dbReference type="FunFam" id="3.10.580.10:FF:000001">
    <property type="entry name" value="Putative metal transporter CNNM3 isoform 2"/>
    <property type="match status" value="1"/>
</dbReference>
<name>A0A8T0F8L3_ARGBR</name>
<evidence type="ECO:0000256" key="5">
    <source>
        <dbReference type="ARBA" id="ARBA00022692"/>
    </source>
</evidence>
<gene>
    <name evidence="19" type="ORF">HNY73_010888</name>
</gene>
<feature type="domain" description="CNNM transmembrane" evidence="18">
    <location>
        <begin position="302"/>
        <end position="481"/>
    </location>
</feature>
<dbReference type="Pfam" id="PF01595">
    <property type="entry name" value="CNNM"/>
    <property type="match status" value="1"/>
</dbReference>
<comment type="similarity">
    <text evidence="2">Belongs to the ACDP family.</text>
</comment>
<comment type="caution">
    <text evidence="19">The sequence shown here is derived from an EMBL/GenBank/DDBJ whole genome shotgun (WGS) entry which is preliminary data.</text>
</comment>
<proteinExistence type="inferred from homology"/>
<dbReference type="PROSITE" id="PS51846">
    <property type="entry name" value="CNNM"/>
    <property type="match status" value="1"/>
</dbReference>
<dbReference type="OrthoDB" id="5353557at2759"/>
<evidence type="ECO:0000256" key="3">
    <source>
        <dbReference type="ARBA" id="ARBA00022448"/>
    </source>
</evidence>
<evidence type="ECO:0000259" key="18">
    <source>
        <dbReference type="PROSITE" id="PS51846"/>
    </source>
</evidence>
<evidence type="ECO:0000256" key="12">
    <source>
        <dbReference type="PROSITE-ProRule" id="PRU01193"/>
    </source>
</evidence>
<dbReference type="InterPro" id="IPR045095">
    <property type="entry name" value="ACDP"/>
</dbReference>
<protein>
    <submittedName>
        <fullName evidence="19">Metal transporter CNNM2 like protein</fullName>
    </submittedName>
</protein>
<dbReference type="InterPro" id="IPR000644">
    <property type="entry name" value="CBS_dom"/>
</dbReference>
<dbReference type="EMBL" id="JABXBU010000030">
    <property type="protein sequence ID" value="KAF8785333.1"/>
    <property type="molecule type" value="Genomic_DNA"/>
</dbReference>
<dbReference type="CDD" id="cd04590">
    <property type="entry name" value="CBS_pair_CorC_HlyC_assoc"/>
    <property type="match status" value="1"/>
</dbReference>
<feature type="region of interest" description="Disordered" evidence="13">
    <location>
        <begin position="876"/>
        <end position="901"/>
    </location>
</feature>
<organism evidence="19 20">
    <name type="scientific">Argiope bruennichi</name>
    <name type="common">Wasp spider</name>
    <name type="synonym">Aranea bruennichi</name>
    <dbReference type="NCBI Taxonomy" id="94029"/>
    <lineage>
        <taxon>Eukaryota</taxon>
        <taxon>Metazoa</taxon>
        <taxon>Ecdysozoa</taxon>
        <taxon>Arthropoda</taxon>
        <taxon>Chelicerata</taxon>
        <taxon>Arachnida</taxon>
        <taxon>Araneae</taxon>
        <taxon>Araneomorphae</taxon>
        <taxon>Entelegynae</taxon>
        <taxon>Araneoidea</taxon>
        <taxon>Araneidae</taxon>
        <taxon>Argiope</taxon>
    </lineage>
</organism>
<evidence type="ECO:0000256" key="7">
    <source>
        <dbReference type="ARBA" id="ARBA00022989"/>
    </source>
</evidence>
<keyword evidence="5 12" id="KW-0812">Transmembrane</keyword>
<dbReference type="PROSITE" id="PS50042">
    <property type="entry name" value="CNMP_BINDING_3"/>
    <property type="match status" value="1"/>
</dbReference>
<keyword evidence="15" id="KW-0732">Signal</keyword>
<dbReference type="Gene3D" id="3.10.580.10">
    <property type="entry name" value="CBS-domain"/>
    <property type="match status" value="1"/>
</dbReference>
<keyword evidence="8" id="KW-0406">Ion transport</keyword>
<feature type="transmembrane region" description="Helical" evidence="14">
    <location>
        <begin position="391"/>
        <end position="409"/>
    </location>
</feature>
<evidence type="ECO:0000256" key="1">
    <source>
        <dbReference type="ARBA" id="ARBA00004651"/>
    </source>
</evidence>
<dbReference type="InterPro" id="IPR046342">
    <property type="entry name" value="CBS_dom_sf"/>
</dbReference>
<feature type="region of interest" description="Disordered" evidence="13">
    <location>
        <begin position="980"/>
        <end position="1005"/>
    </location>
</feature>
<keyword evidence="9 11" id="KW-0129">CBS domain</keyword>
<evidence type="ECO:0000256" key="6">
    <source>
        <dbReference type="ARBA" id="ARBA00022737"/>
    </source>
</evidence>
<keyword evidence="20" id="KW-1185">Reference proteome</keyword>
<keyword evidence="10 12" id="KW-0472">Membrane</keyword>
<evidence type="ECO:0000256" key="11">
    <source>
        <dbReference type="PROSITE-ProRule" id="PRU00703"/>
    </source>
</evidence>
<reference evidence="19" key="2">
    <citation type="submission" date="2020-06" db="EMBL/GenBank/DDBJ databases">
        <authorList>
            <person name="Sheffer M."/>
        </authorList>
    </citation>
    <scope>NUCLEOTIDE SEQUENCE</scope>
</reference>
<dbReference type="PROSITE" id="PS51371">
    <property type="entry name" value="CBS"/>
    <property type="match status" value="2"/>
</dbReference>
<dbReference type="OMA" id="PFRADMI"/>
<dbReference type="Pfam" id="PF25562">
    <property type="entry name" value="CNBH_CNNM2_C"/>
    <property type="match status" value="1"/>
</dbReference>
<reference evidence="19" key="1">
    <citation type="journal article" date="2020" name="bioRxiv">
        <title>Chromosome-level reference genome of the European wasp spider Argiope bruennichi: a resource for studies on range expansion and evolutionary adaptation.</title>
        <authorList>
            <person name="Sheffer M.M."/>
            <person name="Hoppe A."/>
            <person name="Krehenwinkel H."/>
            <person name="Uhl G."/>
            <person name="Kuss A.W."/>
            <person name="Jensen L."/>
            <person name="Jensen C."/>
            <person name="Gillespie R.G."/>
            <person name="Hoff K.J."/>
            <person name="Prost S."/>
        </authorList>
    </citation>
    <scope>NUCLEOTIDE SEQUENCE</scope>
</reference>
<keyword evidence="4" id="KW-1003">Cell membrane</keyword>
<dbReference type="InterPro" id="IPR002550">
    <property type="entry name" value="CNNM"/>
</dbReference>
<evidence type="ECO:0000256" key="2">
    <source>
        <dbReference type="ARBA" id="ARBA00010484"/>
    </source>
</evidence>
<dbReference type="SUPFAM" id="SSF54631">
    <property type="entry name" value="CBS-domain pair"/>
    <property type="match status" value="1"/>
</dbReference>
<dbReference type="InterPro" id="IPR018490">
    <property type="entry name" value="cNMP-bd_dom_sf"/>
</dbReference>
<evidence type="ECO:0000313" key="20">
    <source>
        <dbReference type="Proteomes" id="UP000807504"/>
    </source>
</evidence>
<evidence type="ECO:0000313" key="19">
    <source>
        <dbReference type="EMBL" id="KAF8785333.1"/>
    </source>
</evidence>
<feature type="domain" description="Cyclic nucleotide-binding" evidence="16">
    <location>
        <begin position="720"/>
        <end position="773"/>
    </location>
</feature>
<evidence type="ECO:0000256" key="4">
    <source>
        <dbReference type="ARBA" id="ARBA00022475"/>
    </source>
</evidence>
<keyword evidence="6" id="KW-0677">Repeat</keyword>
<keyword evidence="7 12" id="KW-1133">Transmembrane helix</keyword>
<evidence type="ECO:0000256" key="8">
    <source>
        <dbReference type="ARBA" id="ARBA00023065"/>
    </source>
</evidence>
<evidence type="ECO:0000256" key="9">
    <source>
        <dbReference type="ARBA" id="ARBA00023122"/>
    </source>
</evidence>
<feature type="domain" description="CBS" evidence="17">
    <location>
        <begin position="568"/>
        <end position="634"/>
    </location>
</feature>
<comment type="subcellular location">
    <subcellularLocation>
        <location evidence="1">Cell membrane</location>
        <topology evidence="1">Multi-pass membrane protein</topology>
    </subcellularLocation>
</comment>
<dbReference type="InterPro" id="IPR000595">
    <property type="entry name" value="cNMP-bd_dom"/>
</dbReference>
<dbReference type="InterPro" id="IPR044751">
    <property type="entry name" value="Ion_transp-like_CBS"/>
</dbReference>
<dbReference type="GO" id="GO:0010960">
    <property type="term" value="P:magnesium ion homeostasis"/>
    <property type="evidence" value="ECO:0007669"/>
    <property type="project" value="InterPro"/>
</dbReference>
<dbReference type="Pfam" id="PF00571">
    <property type="entry name" value="CBS"/>
    <property type="match status" value="1"/>
</dbReference>
<evidence type="ECO:0000256" key="10">
    <source>
        <dbReference type="ARBA" id="ARBA00023136"/>
    </source>
</evidence>
<evidence type="ECO:0000259" key="17">
    <source>
        <dbReference type="PROSITE" id="PS51371"/>
    </source>
</evidence>
<dbReference type="SUPFAM" id="SSF51206">
    <property type="entry name" value="cAMP-binding domain-like"/>
    <property type="match status" value="1"/>
</dbReference>
<dbReference type="PANTHER" id="PTHR12064">
    <property type="entry name" value="METAL TRANSPORTER CNNM"/>
    <property type="match status" value="1"/>
</dbReference>
<feature type="chain" id="PRO_5035764664" evidence="15">
    <location>
        <begin position="23"/>
        <end position="1005"/>
    </location>
</feature>
<feature type="transmembrane region" description="Helical" evidence="14">
    <location>
        <begin position="364"/>
        <end position="385"/>
    </location>
</feature>
<feature type="domain" description="CBS" evidence="17">
    <location>
        <begin position="500"/>
        <end position="561"/>
    </location>
</feature>
<evidence type="ECO:0000259" key="16">
    <source>
        <dbReference type="PROSITE" id="PS50042"/>
    </source>
</evidence>
<dbReference type="Proteomes" id="UP000807504">
    <property type="component" value="Unassembled WGS sequence"/>
</dbReference>
<evidence type="ECO:0000256" key="14">
    <source>
        <dbReference type="SAM" id="Phobius"/>
    </source>
</evidence>
<dbReference type="AlphaFoldDB" id="A0A8T0F8L3"/>
<keyword evidence="3" id="KW-0813">Transport</keyword>
<feature type="signal peptide" evidence="15">
    <location>
        <begin position="1"/>
        <end position="22"/>
    </location>
</feature>
<evidence type="ECO:0000256" key="13">
    <source>
        <dbReference type="SAM" id="MobiDB-lite"/>
    </source>
</evidence>
<dbReference type="GO" id="GO:0022857">
    <property type="term" value="F:transmembrane transporter activity"/>
    <property type="evidence" value="ECO:0007669"/>
    <property type="project" value="TreeGrafter"/>
</dbReference>
<sequence>MARNGWCSQKASLFWFLTACIALCGLPECAFSKFMHSNRFIPMAHRAKHNANATLSSSQTVTIHLEGVDLHTNSLLAITREEGKFGSPCNESYFVMKDIPVLSADGSSGDIEVNEALHAELRLTSWHLCLRQQTPKNGQWTHIGKYERYPLSYERRSDSSKPSSFSAERKITTSNAFKLYNETRIFGLRAEGDRVYITEEGVTKVPASVNFTLRIFGIHFSNRTQLAFTGSKSVCEKVTKIVQVTNRNVLSDTVLEIIVSLPLVEEIESYYICVKRERENSEAGIWEHQGDTAWLKMEPVGRILPMWLQIVIICTLLILSGLFSGLNLGLMALDRTELQVIENCGTETEKKYARVISPLRKRGNYLLCSLLLGNVLVNSTLTILLDDLTSGIIAIVGSTISIVVFGEIIPQAICSRHGLAIGAKTVYVTKLFMLATFPLSYPISKILDCVLGEEIGNVYDRERLMEFIRVTKDYNKLENEEVNIISGALELKKKTVADVMTQIDDVFMIPYDAVLDFETMSEIMKQGYSRIPVYDGDRNNVVALLNIKDLAFVDPEDNSPLKTVCEFYNHPINYVFEDETLDVMLNEFKKGRSHMAFVRHVNNEGDGDPFYEIIGVVTLEDVIEEILQSEIIDETDVLTDNRKKQRRKEAQIKQDFSDFAKLGSGQQGTNIISPQLALATYQFLSTSVEPFRNIYLSETVLKRLMTQNIFFKTKQNKDGYNAPCSTLYQAGKPADYFILILEGRCRVTVCKENLVFETGPFSYFGIPAITVNTTSGDTSSQSHMQSLSSISISPENPVSKTFIPDYTVVTISETLYMKIHWAVYLAAYRATLMERHHKLDPDSEEIFNNNWEQDLQFSSSGSLNHMQPDAIAITTTSSQSNAKRSGHSPIMNRAPNANDPKRRASVEVGCINRCPDVIVADGILKNQISRESLVKTGLHSNVSEIPMIDLPHNLNSVAEDENCDSVEVVVSKKLKDGIAGKKKNSVNGTAEQTNERTRLLYPSEA</sequence>